<name>A0AAD4MIN2_9BILA</name>
<dbReference type="EMBL" id="JAKKPZ010000878">
    <property type="protein sequence ID" value="KAI1691719.1"/>
    <property type="molecule type" value="Genomic_DNA"/>
</dbReference>
<accession>A0AAD4MIN2</accession>
<dbReference type="Gene3D" id="1.20.1640.10">
    <property type="entry name" value="Multidrug efflux transporter AcrB transmembrane domain"/>
    <property type="match status" value="1"/>
</dbReference>
<dbReference type="AlphaFoldDB" id="A0AAD4MIN2"/>
<feature type="chain" id="PRO_5042153949" evidence="2">
    <location>
        <begin position="26"/>
        <end position="173"/>
    </location>
</feature>
<keyword evidence="4" id="KW-1185">Reference proteome</keyword>
<evidence type="ECO:0000256" key="2">
    <source>
        <dbReference type="SAM" id="SignalP"/>
    </source>
</evidence>
<evidence type="ECO:0000313" key="3">
    <source>
        <dbReference type="EMBL" id="KAI1691719.1"/>
    </source>
</evidence>
<gene>
    <name evidence="3" type="ORF">DdX_21676</name>
</gene>
<comment type="caution">
    <text evidence="3">The sequence shown here is derived from an EMBL/GenBank/DDBJ whole genome shotgun (WGS) entry which is preliminary data.</text>
</comment>
<feature type="signal peptide" evidence="2">
    <location>
        <begin position="1"/>
        <end position="25"/>
    </location>
</feature>
<proteinExistence type="predicted"/>
<dbReference type="Proteomes" id="UP001201812">
    <property type="component" value="Unassembled WGS sequence"/>
</dbReference>
<evidence type="ECO:0000313" key="4">
    <source>
        <dbReference type="Proteomes" id="UP001201812"/>
    </source>
</evidence>
<organism evidence="3 4">
    <name type="scientific">Ditylenchus destructor</name>
    <dbReference type="NCBI Taxonomy" id="166010"/>
    <lineage>
        <taxon>Eukaryota</taxon>
        <taxon>Metazoa</taxon>
        <taxon>Ecdysozoa</taxon>
        <taxon>Nematoda</taxon>
        <taxon>Chromadorea</taxon>
        <taxon>Rhabditida</taxon>
        <taxon>Tylenchina</taxon>
        <taxon>Tylenchomorpha</taxon>
        <taxon>Sphaerularioidea</taxon>
        <taxon>Anguinidae</taxon>
        <taxon>Anguininae</taxon>
        <taxon>Ditylenchus</taxon>
    </lineage>
</organism>
<feature type="region of interest" description="Disordered" evidence="1">
    <location>
        <begin position="107"/>
        <end position="126"/>
    </location>
</feature>
<keyword evidence="2" id="KW-0732">Signal</keyword>
<reference evidence="3" key="1">
    <citation type="submission" date="2022-01" db="EMBL/GenBank/DDBJ databases">
        <title>Genome Sequence Resource for Two Populations of Ditylenchus destructor, the Migratory Endoparasitic Phytonematode.</title>
        <authorList>
            <person name="Zhang H."/>
            <person name="Lin R."/>
            <person name="Xie B."/>
        </authorList>
    </citation>
    <scope>NUCLEOTIDE SEQUENCE</scope>
    <source>
        <strain evidence="3">BazhouSP</strain>
    </source>
</reference>
<sequence length="173" mass="17856">MAVVASTLTTIAVFLPLVFVDGIAGQLFPDQALTVGHRHRDFAVGVDDPDSDAELVEGPAAAGLPEEAAAEPWQPQSRWQKPVALRPSWCGGDDALELLRTGVAGGAPLPRRGCGGRPGDAQGQRHRHEAVRRCRTWLPAAAAGGVGPSRQGAGLAALAFVGTMALVPMLGAT</sequence>
<evidence type="ECO:0000256" key="1">
    <source>
        <dbReference type="SAM" id="MobiDB-lite"/>
    </source>
</evidence>
<protein>
    <submittedName>
        <fullName evidence="3">Uncharacterized protein</fullName>
    </submittedName>
</protein>